<feature type="transmembrane region" description="Helical" evidence="5">
    <location>
        <begin position="35"/>
        <end position="59"/>
    </location>
</feature>
<dbReference type="EMBL" id="JAOXHJ010000007">
    <property type="protein sequence ID" value="MCV3754324.1"/>
    <property type="molecule type" value="Genomic_DNA"/>
</dbReference>
<evidence type="ECO:0000256" key="4">
    <source>
        <dbReference type="ARBA" id="ARBA00023136"/>
    </source>
</evidence>
<dbReference type="RefSeq" id="WP_263818128.1">
    <property type="nucleotide sequence ID" value="NZ_JAOXHJ010000007.1"/>
</dbReference>
<feature type="transmembrane region" description="Helical" evidence="5">
    <location>
        <begin position="127"/>
        <end position="151"/>
    </location>
</feature>
<keyword evidence="4 5" id="KW-0472">Membrane</keyword>
<dbReference type="Gene3D" id="1.20.1280.290">
    <property type="match status" value="1"/>
</dbReference>
<proteinExistence type="predicted"/>
<name>A0ABT3BQ36_9BACT</name>
<evidence type="ECO:0000256" key="3">
    <source>
        <dbReference type="ARBA" id="ARBA00022989"/>
    </source>
</evidence>
<evidence type="ECO:0000256" key="1">
    <source>
        <dbReference type="ARBA" id="ARBA00004141"/>
    </source>
</evidence>
<dbReference type="Pfam" id="PF04193">
    <property type="entry name" value="PQ-loop"/>
    <property type="match status" value="1"/>
</dbReference>
<comment type="caution">
    <text evidence="6">The sequence shown here is derived from an EMBL/GenBank/DDBJ whole genome shotgun (WGS) entry which is preliminary data.</text>
</comment>
<keyword evidence="3 5" id="KW-1133">Transmembrane helix</keyword>
<organism evidence="6 7">
    <name type="scientific">Ureaplasma zalophigenitalium</name>
    <dbReference type="NCBI Taxonomy" id="907723"/>
    <lineage>
        <taxon>Bacteria</taxon>
        <taxon>Bacillati</taxon>
        <taxon>Mycoplasmatota</taxon>
        <taxon>Mycoplasmoidales</taxon>
        <taxon>Mycoplasmoidaceae</taxon>
        <taxon>Ureaplasma</taxon>
    </lineage>
</organism>
<evidence type="ECO:0000313" key="7">
    <source>
        <dbReference type="Proteomes" id="UP001207252"/>
    </source>
</evidence>
<feature type="transmembrane region" description="Helical" evidence="5">
    <location>
        <begin position="71"/>
        <end position="97"/>
    </location>
</feature>
<reference evidence="6 7" key="1">
    <citation type="journal article" date="2020" name="Int. J. Syst. Evol. Microbiol.">
        <title>Ureaplasma miroungigenitalium sp. nov. isolated from northern elephant seals (Mirounga angustirostris) and Ureaplasma zalophigenitalium sp. nov. isolated from California sea lions (Zalophus californianus).</title>
        <authorList>
            <person name="Volokhov D.V."/>
            <person name="Gulland F.M."/>
            <person name="Gao Y."/>
            <person name="Chizhikov V.E."/>
        </authorList>
    </citation>
    <scope>NUCLEOTIDE SEQUENCE [LARGE SCALE GENOMIC DNA]</scope>
    <source>
        <strain evidence="6 7">CSL7644-GEN</strain>
    </source>
</reference>
<accession>A0ABT3BQ36</accession>
<dbReference type="InterPro" id="IPR006603">
    <property type="entry name" value="PQ-loop_rpt"/>
</dbReference>
<sequence length="184" mass="19593">MSILQNITAPEYIAADSALGKILSGADLSKLDNSAASGISIAIAVFSVIGTIVVALSVFPQTIKTMKDRNTASLSFLLFFLTGLATTFLALYGIGLITVQTNSSNFLVGITTEGKGIFNYQEYVAGFLVPGIFLLACEAFMAITSFMVAFVKLANQIKAKKAGMSELDYYEVHIKPTLNLKGAK</sequence>
<gene>
    <name evidence="6" type="ORF">OF365_02955</name>
</gene>
<protein>
    <submittedName>
        <fullName evidence="6">PQ-loop domain-containing transporter</fullName>
    </submittedName>
</protein>
<keyword evidence="2 5" id="KW-0812">Transmembrane</keyword>
<keyword evidence="7" id="KW-1185">Reference proteome</keyword>
<dbReference type="Proteomes" id="UP001207252">
    <property type="component" value="Unassembled WGS sequence"/>
</dbReference>
<comment type="subcellular location">
    <subcellularLocation>
        <location evidence="1">Membrane</location>
        <topology evidence="1">Multi-pass membrane protein</topology>
    </subcellularLocation>
</comment>
<evidence type="ECO:0000313" key="6">
    <source>
        <dbReference type="EMBL" id="MCV3754324.1"/>
    </source>
</evidence>
<evidence type="ECO:0000256" key="5">
    <source>
        <dbReference type="SAM" id="Phobius"/>
    </source>
</evidence>
<evidence type="ECO:0000256" key="2">
    <source>
        <dbReference type="ARBA" id="ARBA00022692"/>
    </source>
</evidence>